<dbReference type="GO" id="GO:0032153">
    <property type="term" value="C:cell division site"/>
    <property type="evidence" value="ECO:0007669"/>
    <property type="project" value="UniProtKB-UniRule"/>
</dbReference>
<organism evidence="11">
    <name type="scientific">Thiolapillus brandeum</name>
    <dbReference type="NCBI Taxonomy" id="1076588"/>
    <lineage>
        <taxon>Bacteria</taxon>
        <taxon>Pseudomonadati</taxon>
        <taxon>Pseudomonadota</taxon>
        <taxon>Gammaproteobacteria</taxon>
        <taxon>Chromatiales</taxon>
        <taxon>Sedimenticolaceae</taxon>
        <taxon>Thiolapillus</taxon>
    </lineage>
</organism>
<dbReference type="GO" id="GO:0005886">
    <property type="term" value="C:plasma membrane"/>
    <property type="evidence" value="ECO:0007669"/>
    <property type="project" value="UniProtKB-SubCell"/>
</dbReference>
<gene>
    <name evidence="9" type="primary">ftsQ</name>
    <name evidence="11" type="ORF">ENJ98_05480</name>
</gene>
<keyword evidence="4 9" id="KW-0132">Cell division</keyword>
<comment type="subcellular location">
    <subcellularLocation>
        <location evidence="9">Cell inner membrane</location>
        <topology evidence="9">Single-pass type II membrane protein</topology>
    </subcellularLocation>
    <subcellularLocation>
        <location evidence="1">Membrane</location>
    </subcellularLocation>
    <text evidence="9">Localizes to the division septum.</text>
</comment>
<dbReference type="GO" id="GO:0043093">
    <property type="term" value="P:FtsZ-dependent cytokinesis"/>
    <property type="evidence" value="ECO:0007669"/>
    <property type="project" value="UniProtKB-UniRule"/>
</dbReference>
<dbReference type="Pfam" id="PF08478">
    <property type="entry name" value="POTRA_1"/>
    <property type="match status" value="1"/>
</dbReference>
<evidence type="ECO:0000256" key="8">
    <source>
        <dbReference type="ARBA" id="ARBA00023306"/>
    </source>
</evidence>
<evidence type="ECO:0000256" key="3">
    <source>
        <dbReference type="ARBA" id="ARBA00022519"/>
    </source>
</evidence>
<name>A0A7C5IZ29_9GAMM</name>
<dbReference type="Gene3D" id="3.40.50.11690">
    <property type="entry name" value="Cell division protein FtsQ/DivIB"/>
    <property type="match status" value="1"/>
</dbReference>
<comment type="function">
    <text evidence="9">Essential cell division protein. May link together the upstream cell division proteins, which are predominantly cytoplasmic, with the downstream cell division proteins, which are predominantly periplasmic. May control correct divisome assembly.</text>
</comment>
<protein>
    <recommendedName>
        <fullName evidence="9">Cell division protein FtsQ</fullName>
    </recommendedName>
</protein>
<dbReference type="EMBL" id="DROM01000330">
    <property type="protein sequence ID" value="HHH13669.1"/>
    <property type="molecule type" value="Genomic_DNA"/>
</dbReference>
<evidence type="ECO:0000259" key="10">
    <source>
        <dbReference type="PROSITE" id="PS51779"/>
    </source>
</evidence>
<keyword evidence="2 9" id="KW-1003">Cell membrane</keyword>
<dbReference type="Gene3D" id="3.10.20.310">
    <property type="entry name" value="membrane protein fhac"/>
    <property type="match status" value="1"/>
</dbReference>
<evidence type="ECO:0000256" key="2">
    <source>
        <dbReference type="ARBA" id="ARBA00022475"/>
    </source>
</evidence>
<dbReference type="InterPro" id="IPR034746">
    <property type="entry name" value="POTRA"/>
</dbReference>
<dbReference type="AlphaFoldDB" id="A0A7C5IZ29"/>
<evidence type="ECO:0000256" key="4">
    <source>
        <dbReference type="ARBA" id="ARBA00022618"/>
    </source>
</evidence>
<dbReference type="InterPro" id="IPR013685">
    <property type="entry name" value="POTRA_FtsQ_type"/>
</dbReference>
<dbReference type="InterPro" id="IPR005548">
    <property type="entry name" value="Cell_div_FtsQ/DivIB_C"/>
</dbReference>
<sequence length="245" mass="27910">MSGARRKRKEVLARRLSAALVMLFFVGLGGAGVLGVRYLTDPARLPLRTIRVEDHFRHLDRAELQRALTAAVDGGFFSVDLEKVRQAALRLPWVAGARVTRIWPDRLQVEIVEQVPVARWNDGGLVNGNGEVFYPKGGKGLALPLKFRGPEGKAAQMLAFYRDVQPGFRRRNLEIRELMLDRRGEWRLKLDDGLLVVVGREQQQYRIERLLDTYAVLGQAGRNLRRIDLRYEQGFAVAWRPEEKG</sequence>
<dbReference type="PANTHER" id="PTHR35851:SF1">
    <property type="entry name" value="CELL DIVISION PROTEIN FTSQ"/>
    <property type="match status" value="1"/>
</dbReference>
<dbReference type="Proteomes" id="UP000886100">
    <property type="component" value="Unassembled WGS sequence"/>
</dbReference>
<accession>A0A7C5IZ29</accession>
<dbReference type="PROSITE" id="PS51779">
    <property type="entry name" value="POTRA"/>
    <property type="match status" value="1"/>
</dbReference>
<keyword evidence="5 9" id="KW-0812">Transmembrane</keyword>
<keyword evidence="7 9" id="KW-0472">Membrane</keyword>
<dbReference type="PANTHER" id="PTHR35851">
    <property type="entry name" value="CELL DIVISION PROTEIN FTSQ"/>
    <property type="match status" value="1"/>
</dbReference>
<evidence type="ECO:0000256" key="1">
    <source>
        <dbReference type="ARBA" id="ARBA00004370"/>
    </source>
</evidence>
<dbReference type="Pfam" id="PF03799">
    <property type="entry name" value="FtsQ_DivIB_C"/>
    <property type="match status" value="1"/>
</dbReference>
<evidence type="ECO:0000313" key="11">
    <source>
        <dbReference type="EMBL" id="HHH13669.1"/>
    </source>
</evidence>
<dbReference type="GO" id="GO:0090529">
    <property type="term" value="P:cell septum assembly"/>
    <property type="evidence" value="ECO:0007669"/>
    <property type="project" value="InterPro"/>
</dbReference>
<dbReference type="HAMAP" id="MF_00911">
    <property type="entry name" value="FtsQ_subfam"/>
    <property type="match status" value="1"/>
</dbReference>
<comment type="subunit">
    <text evidence="9">Part of a complex composed of FtsB, FtsL and FtsQ.</text>
</comment>
<comment type="caution">
    <text evidence="11">The sequence shown here is derived from an EMBL/GenBank/DDBJ whole genome shotgun (WGS) entry which is preliminary data.</text>
</comment>
<evidence type="ECO:0000256" key="6">
    <source>
        <dbReference type="ARBA" id="ARBA00022989"/>
    </source>
</evidence>
<evidence type="ECO:0000256" key="7">
    <source>
        <dbReference type="ARBA" id="ARBA00023136"/>
    </source>
</evidence>
<comment type="similarity">
    <text evidence="9">Belongs to the FtsQ/DivIB family. FtsQ subfamily.</text>
</comment>
<feature type="domain" description="POTRA" evidence="10">
    <location>
        <begin position="45"/>
        <end position="114"/>
    </location>
</feature>
<dbReference type="InterPro" id="IPR045335">
    <property type="entry name" value="FtsQ_C_sf"/>
</dbReference>
<keyword evidence="6 9" id="KW-1133">Transmembrane helix</keyword>
<evidence type="ECO:0000256" key="5">
    <source>
        <dbReference type="ARBA" id="ARBA00022692"/>
    </source>
</evidence>
<evidence type="ECO:0000256" key="9">
    <source>
        <dbReference type="HAMAP-Rule" id="MF_00911"/>
    </source>
</evidence>
<keyword evidence="3 9" id="KW-0997">Cell inner membrane</keyword>
<dbReference type="InterPro" id="IPR026579">
    <property type="entry name" value="FtsQ"/>
</dbReference>
<proteinExistence type="inferred from homology"/>
<keyword evidence="8 9" id="KW-0131">Cell cycle</keyword>
<reference evidence="11" key="1">
    <citation type="journal article" date="2020" name="mSystems">
        <title>Genome- and Community-Level Interaction Insights into Carbon Utilization and Element Cycling Functions of Hydrothermarchaeota in Hydrothermal Sediment.</title>
        <authorList>
            <person name="Zhou Z."/>
            <person name="Liu Y."/>
            <person name="Xu W."/>
            <person name="Pan J."/>
            <person name="Luo Z.H."/>
            <person name="Li M."/>
        </authorList>
    </citation>
    <scope>NUCLEOTIDE SEQUENCE [LARGE SCALE GENOMIC DNA]</scope>
    <source>
        <strain evidence="11">HyVt-535</strain>
    </source>
</reference>